<proteinExistence type="predicted"/>
<reference evidence="1" key="1">
    <citation type="submission" date="2014-09" db="EMBL/GenBank/DDBJ databases">
        <authorList>
            <person name="Magalhaes I.L.F."/>
            <person name="Oliveira U."/>
            <person name="Santos F.R."/>
            <person name="Vidigal T.H.D.A."/>
            <person name="Brescovit A.D."/>
            <person name="Santos A.J."/>
        </authorList>
    </citation>
    <scope>NUCLEOTIDE SEQUENCE</scope>
    <source>
        <tissue evidence="1">Shoot tissue taken approximately 20 cm above the soil surface</tissue>
    </source>
</reference>
<name>A0A0A9GFK6_ARUDO</name>
<reference evidence="1" key="2">
    <citation type="journal article" date="2015" name="Data Brief">
        <title>Shoot transcriptome of the giant reed, Arundo donax.</title>
        <authorList>
            <person name="Barrero R.A."/>
            <person name="Guerrero F.D."/>
            <person name="Moolhuijzen P."/>
            <person name="Goolsby J.A."/>
            <person name="Tidwell J."/>
            <person name="Bellgard S.E."/>
            <person name="Bellgard M.I."/>
        </authorList>
    </citation>
    <scope>NUCLEOTIDE SEQUENCE</scope>
    <source>
        <tissue evidence="1">Shoot tissue taken approximately 20 cm above the soil surface</tissue>
    </source>
</reference>
<sequence>MFRCLHALRSCSNPTLQNSFVPNQLHCMMQHITTHTAKFFQNASSLVCSRSNFLKIQRDEATILTVVDQCGVLVVSVMQRRI</sequence>
<dbReference type="EMBL" id="GBRH01174634">
    <property type="protein sequence ID" value="JAE23262.1"/>
    <property type="molecule type" value="Transcribed_RNA"/>
</dbReference>
<accession>A0A0A9GFK6</accession>
<evidence type="ECO:0000313" key="1">
    <source>
        <dbReference type="EMBL" id="JAE23262.1"/>
    </source>
</evidence>
<protein>
    <submittedName>
        <fullName evidence="1">Uncharacterized protein</fullName>
    </submittedName>
</protein>
<dbReference type="AlphaFoldDB" id="A0A0A9GFK6"/>
<organism evidence="1">
    <name type="scientific">Arundo donax</name>
    <name type="common">Giant reed</name>
    <name type="synonym">Donax arundinaceus</name>
    <dbReference type="NCBI Taxonomy" id="35708"/>
    <lineage>
        <taxon>Eukaryota</taxon>
        <taxon>Viridiplantae</taxon>
        <taxon>Streptophyta</taxon>
        <taxon>Embryophyta</taxon>
        <taxon>Tracheophyta</taxon>
        <taxon>Spermatophyta</taxon>
        <taxon>Magnoliopsida</taxon>
        <taxon>Liliopsida</taxon>
        <taxon>Poales</taxon>
        <taxon>Poaceae</taxon>
        <taxon>PACMAD clade</taxon>
        <taxon>Arundinoideae</taxon>
        <taxon>Arundineae</taxon>
        <taxon>Arundo</taxon>
    </lineage>
</organism>